<dbReference type="InterPro" id="IPR036890">
    <property type="entry name" value="HATPase_C_sf"/>
</dbReference>
<dbReference type="AlphaFoldDB" id="X1A6E1"/>
<evidence type="ECO:0000259" key="2">
    <source>
        <dbReference type="Pfam" id="PF13581"/>
    </source>
</evidence>
<keyword evidence="1" id="KW-0418">Kinase</keyword>
<evidence type="ECO:0000256" key="1">
    <source>
        <dbReference type="ARBA" id="ARBA00022527"/>
    </source>
</evidence>
<dbReference type="GO" id="GO:0004674">
    <property type="term" value="F:protein serine/threonine kinase activity"/>
    <property type="evidence" value="ECO:0007669"/>
    <property type="project" value="UniProtKB-KW"/>
</dbReference>
<evidence type="ECO:0000313" key="3">
    <source>
        <dbReference type="EMBL" id="GAG55766.1"/>
    </source>
</evidence>
<dbReference type="Pfam" id="PF13581">
    <property type="entry name" value="HATPase_c_2"/>
    <property type="match status" value="1"/>
</dbReference>
<gene>
    <name evidence="3" type="ORF">S01H4_11537</name>
</gene>
<organism evidence="3">
    <name type="scientific">marine sediment metagenome</name>
    <dbReference type="NCBI Taxonomy" id="412755"/>
    <lineage>
        <taxon>unclassified sequences</taxon>
        <taxon>metagenomes</taxon>
        <taxon>ecological metagenomes</taxon>
    </lineage>
</organism>
<comment type="caution">
    <text evidence="3">The sequence shown here is derived from an EMBL/GenBank/DDBJ whole genome shotgun (WGS) entry which is preliminary data.</text>
</comment>
<dbReference type="InterPro" id="IPR003594">
    <property type="entry name" value="HATPase_dom"/>
</dbReference>
<dbReference type="EMBL" id="BART01004687">
    <property type="protein sequence ID" value="GAG55766.1"/>
    <property type="molecule type" value="Genomic_DNA"/>
</dbReference>
<dbReference type="Gene3D" id="3.30.565.10">
    <property type="entry name" value="Histidine kinase-like ATPase, C-terminal domain"/>
    <property type="match status" value="1"/>
</dbReference>
<protein>
    <recommendedName>
        <fullName evidence="2">Histidine kinase/HSP90-like ATPase domain-containing protein</fullName>
    </recommendedName>
</protein>
<dbReference type="PANTHER" id="PTHR35526">
    <property type="entry name" value="ANTI-SIGMA-F FACTOR RSBW-RELATED"/>
    <property type="match status" value="1"/>
</dbReference>
<dbReference type="SUPFAM" id="SSF55874">
    <property type="entry name" value="ATPase domain of HSP90 chaperone/DNA topoisomerase II/histidine kinase"/>
    <property type="match status" value="1"/>
</dbReference>
<dbReference type="PANTHER" id="PTHR35526:SF3">
    <property type="entry name" value="ANTI-SIGMA-F FACTOR RSBW"/>
    <property type="match status" value="1"/>
</dbReference>
<dbReference type="InterPro" id="IPR050267">
    <property type="entry name" value="Anti-sigma-factor_SerPK"/>
</dbReference>
<keyword evidence="1" id="KW-0723">Serine/threonine-protein kinase</keyword>
<feature type="domain" description="Histidine kinase/HSP90-like ATPase" evidence="2">
    <location>
        <begin position="13"/>
        <end position="129"/>
    </location>
</feature>
<name>X1A6E1_9ZZZZ</name>
<reference evidence="3" key="1">
    <citation type="journal article" date="2014" name="Front. Microbiol.">
        <title>High frequency of phylogenetically diverse reductive dehalogenase-homologous genes in deep subseafloor sedimentary metagenomes.</title>
        <authorList>
            <person name="Kawai M."/>
            <person name="Futagami T."/>
            <person name="Toyoda A."/>
            <person name="Takaki Y."/>
            <person name="Nishi S."/>
            <person name="Hori S."/>
            <person name="Arai W."/>
            <person name="Tsubouchi T."/>
            <person name="Morono Y."/>
            <person name="Uchiyama I."/>
            <person name="Ito T."/>
            <person name="Fujiyama A."/>
            <person name="Inagaki F."/>
            <person name="Takami H."/>
        </authorList>
    </citation>
    <scope>NUCLEOTIDE SEQUENCE</scope>
    <source>
        <strain evidence="3">Expedition CK06-06</strain>
    </source>
</reference>
<proteinExistence type="predicted"/>
<accession>X1A6E1</accession>
<dbReference type="CDD" id="cd16936">
    <property type="entry name" value="HATPase_RsbW-like"/>
    <property type="match status" value="1"/>
</dbReference>
<sequence length="138" mass="15646">MSEFIGESGLLSISSNPHDVEQLLTGLEDLLAKSCLDEMSAFHLRCAIIEVVNNCIQHAYLNKPGQPIRISYQLDDDRVQIVVSDKGQAFLEPIETSETDPMSESGRGLKIIRAWVTKLRFERRDEWNVCELEQKIPS</sequence>
<keyword evidence="1" id="KW-0808">Transferase</keyword>